<evidence type="ECO:0000313" key="1">
    <source>
        <dbReference type="EMBL" id="OCT48658.1"/>
    </source>
</evidence>
<dbReference type="VEuPathDB" id="FungiDB:CLCR_05273"/>
<dbReference type="EMBL" id="LGRB01000011">
    <property type="protein sequence ID" value="OCT48658.1"/>
    <property type="molecule type" value="Genomic_DNA"/>
</dbReference>
<proteinExistence type="predicted"/>
<evidence type="ECO:0000313" key="2">
    <source>
        <dbReference type="Proteomes" id="UP000094526"/>
    </source>
</evidence>
<sequence length="111" mass="11982">MASLTTTVYAPFPVEWDHEALHRPTARGMRHEGCDLSDDMQLRIPGLLALDGSVERSSGSTVTASEVHDYDDALITITDMLGSGHPAALLFPRPPRPGREIQLLEAAVCSA</sequence>
<protein>
    <submittedName>
        <fullName evidence="1">Uncharacterized protein</fullName>
    </submittedName>
</protein>
<name>A0A1C1CJH0_9EURO</name>
<dbReference type="AlphaFoldDB" id="A0A1C1CJH0"/>
<keyword evidence="2" id="KW-1185">Reference proteome</keyword>
<organism evidence="1 2">
    <name type="scientific">Cladophialophora carrionii</name>
    <dbReference type="NCBI Taxonomy" id="86049"/>
    <lineage>
        <taxon>Eukaryota</taxon>
        <taxon>Fungi</taxon>
        <taxon>Dikarya</taxon>
        <taxon>Ascomycota</taxon>
        <taxon>Pezizomycotina</taxon>
        <taxon>Eurotiomycetes</taxon>
        <taxon>Chaetothyriomycetidae</taxon>
        <taxon>Chaetothyriales</taxon>
        <taxon>Herpotrichiellaceae</taxon>
        <taxon>Cladophialophora</taxon>
    </lineage>
</organism>
<dbReference type="Proteomes" id="UP000094526">
    <property type="component" value="Unassembled WGS sequence"/>
</dbReference>
<comment type="caution">
    <text evidence="1">The sequence shown here is derived from an EMBL/GenBank/DDBJ whole genome shotgun (WGS) entry which is preliminary data.</text>
</comment>
<accession>A0A1C1CJH0</accession>
<gene>
    <name evidence="1" type="ORF">CLCR_05273</name>
</gene>
<reference evidence="2" key="1">
    <citation type="submission" date="2015-07" db="EMBL/GenBank/DDBJ databases">
        <authorList>
            <person name="Teixeira M.M."/>
            <person name="Souza R.C."/>
            <person name="Almeida L.G."/>
            <person name="Vicente V.A."/>
            <person name="de Hoog S."/>
            <person name="Bocca A.L."/>
            <person name="de Almeida S.R."/>
            <person name="Vasconcelos A.T."/>
            <person name="Felipe M.S."/>
        </authorList>
    </citation>
    <scope>NUCLEOTIDE SEQUENCE [LARGE SCALE GENOMIC DNA]</scope>
    <source>
        <strain evidence="2">KSF</strain>
    </source>
</reference>